<comment type="similarity">
    <text evidence="1">Belongs to the 'phage' integrase family.</text>
</comment>
<evidence type="ECO:0000259" key="6">
    <source>
        <dbReference type="PROSITE" id="PS51898"/>
    </source>
</evidence>
<dbReference type="Proteomes" id="UP000198688">
    <property type="component" value="Chromosome I"/>
</dbReference>
<feature type="domain" description="Tyr recombinase" evidence="6">
    <location>
        <begin position="182"/>
        <end position="392"/>
    </location>
</feature>
<dbReference type="RefSeq" id="WP_092545648.1">
    <property type="nucleotide sequence ID" value="NZ_BOMJ01000010.1"/>
</dbReference>
<accession>A0A1H1ZWX4</accession>
<feature type="domain" description="Core-binding (CB)" evidence="7">
    <location>
        <begin position="81"/>
        <end position="161"/>
    </location>
</feature>
<dbReference type="PANTHER" id="PTHR30349">
    <property type="entry name" value="PHAGE INTEGRASE-RELATED"/>
    <property type="match status" value="1"/>
</dbReference>
<dbReference type="InterPro" id="IPR010998">
    <property type="entry name" value="Integrase_recombinase_N"/>
</dbReference>
<dbReference type="InterPro" id="IPR050090">
    <property type="entry name" value="Tyrosine_recombinase_XerCD"/>
</dbReference>
<keyword evidence="9" id="KW-1185">Reference proteome</keyword>
<dbReference type="CDD" id="cd01189">
    <property type="entry name" value="INT_ICEBs1_C_like"/>
    <property type="match status" value="1"/>
</dbReference>
<evidence type="ECO:0000256" key="2">
    <source>
        <dbReference type="ARBA" id="ARBA00022908"/>
    </source>
</evidence>
<organism evidence="8 9">
    <name type="scientific">Actinoplanes derwentensis</name>
    <dbReference type="NCBI Taxonomy" id="113562"/>
    <lineage>
        <taxon>Bacteria</taxon>
        <taxon>Bacillati</taxon>
        <taxon>Actinomycetota</taxon>
        <taxon>Actinomycetes</taxon>
        <taxon>Micromonosporales</taxon>
        <taxon>Micromonosporaceae</taxon>
        <taxon>Actinoplanes</taxon>
    </lineage>
</organism>
<gene>
    <name evidence="8" type="ORF">SAMN04489716_3543</name>
</gene>
<keyword evidence="2" id="KW-0229">DNA integration</keyword>
<proteinExistence type="inferred from homology"/>
<evidence type="ECO:0000256" key="3">
    <source>
        <dbReference type="ARBA" id="ARBA00023125"/>
    </source>
</evidence>
<name>A0A1H1ZWX4_9ACTN</name>
<evidence type="ECO:0000256" key="5">
    <source>
        <dbReference type="PROSITE-ProRule" id="PRU01248"/>
    </source>
</evidence>
<evidence type="ECO:0000259" key="7">
    <source>
        <dbReference type="PROSITE" id="PS51900"/>
    </source>
</evidence>
<evidence type="ECO:0000313" key="9">
    <source>
        <dbReference type="Proteomes" id="UP000198688"/>
    </source>
</evidence>
<dbReference type="OrthoDB" id="1822491at2"/>
<keyword evidence="4" id="KW-0233">DNA recombination</keyword>
<dbReference type="GO" id="GO:0015074">
    <property type="term" value="P:DNA integration"/>
    <property type="evidence" value="ECO:0007669"/>
    <property type="project" value="UniProtKB-KW"/>
</dbReference>
<keyword evidence="3 5" id="KW-0238">DNA-binding</keyword>
<dbReference type="InterPro" id="IPR044068">
    <property type="entry name" value="CB"/>
</dbReference>
<dbReference type="STRING" id="113562.SAMN04489716_3543"/>
<reference evidence="8 9" key="1">
    <citation type="submission" date="2016-10" db="EMBL/GenBank/DDBJ databases">
        <authorList>
            <person name="de Groot N.N."/>
        </authorList>
    </citation>
    <scope>NUCLEOTIDE SEQUENCE [LARGE SCALE GENOMIC DNA]</scope>
    <source>
        <strain evidence="8 9">DSM 43941</strain>
    </source>
</reference>
<dbReference type="SUPFAM" id="SSF56349">
    <property type="entry name" value="DNA breaking-rejoining enzymes"/>
    <property type="match status" value="1"/>
</dbReference>
<dbReference type="PANTHER" id="PTHR30349:SF64">
    <property type="entry name" value="PROPHAGE INTEGRASE INTD-RELATED"/>
    <property type="match status" value="1"/>
</dbReference>
<dbReference type="PROSITE" id="PS51900">
    <property type="entry name" value="CB"/>
    <property type="match status" value="1"/>
</dbReference>
<dbReference type="InterPro" id="IPR011010">
    <property type="entry name" value="DNA_brk_join_enz"/>
</dbReference>
<dbReference type="Pfam" id="PF14659">
    <property type="entry name" value="Phage_int_SAM_3"/>
    <property type="match status" value="1"/>
</dbReference>
<evidence type="ECO:0000256" key="1">
    <source>
        <dbReference type="ARBA" id="ARBA00008857"/>
    </source>
</evidence>
<evidence type="ECO:0000256" key="4">
    <source>
        <dbReference type="ARBA" id="ARBA00023172"/>
    </source>
</evidence>
<dbReference type="InterPro" id="IPR013762">
    <property type="entry name" value="Integrase-like_cat_sf"/>
</dbReference>
<dbReference type="GO" id="GO:0006310">
    <property type="term" value="P:DNA recombination"/>
    <property type="evidence" value="ECO:0007669"/>
    <property type="project" value="UniProtKB-KW"/>
</dbReference>
<evidence type="ECO:0000313" key="8">
    <source>
        <dbReference type="EMBL" id="SDT38238.1"/>
    </source>
</evidence>
<dbReference type="Gene3D" id="1.10.443.10">
    <property type="entry name" value="Intergrase catalytic core"/>
    <property type="match status" value="1"/>
</dbReference>
<dbReference type="Gene3D" id="1.10.150.130">
    <property type="match status" value="1"/>
</dbReference>
<dbReference type="Pfam" id="PF00589">
    <property type="entry name" value="Phage_integrase"/>
    <property type="match status" value="1"/>
</dbReference>
<dbReference type="InterPro" id="IPR002104">
    <property type="entry name" value="Integrase_catalytic"/>
</dbReference>
<dbReference type="InterPro" id="IPR004107">
    <property type="entry name" value="Integrase_SAM-like_N"/>
</dbReference>
<dbReference type="PROSITE" id="PS51898">
    <property type="entry name" value="TYR_RECOMBINASE"/>
    <property type="match status" value="1"/>
</dbReference>
<dbReference type="EMBL" id="LT629758">
    <property type="protein sequence ID" value="SDT38238.1"/>
    <property type="molecule type" value="Genomic_DNA"/>
</dbReference>
<dbReference type="GO" id="GO:0003677">
    <property type="term" value="F:DNA binding"/>
    <property type="evidence" value="ECO:0007669"/>
    <property type="project" value="UniProtKB-UniRule"/>
</dbReference>
<sequence>MGHVEDRWFRTIEGPDGKDQRVKTDRHGVGLRYRVRYIAPDGNERSKSFPDRAKRAADEFLSGIETDKIRGDYVDPAKGKKPFDEFAGSWLLTHRFDESTRVGVRSRIRNHLVPFFGKRAVAAIQPSTVREWLSWLVGRGLADNTRVVLFAHLSGILTAAVDDGLIAKNPCSARSVVAPTPVLPKLVPWTVEMVTVVRAAVSLRYRPVVDVGAGCGARQGEIFGLAPGDFDFEDGWLTIRRQVKRVGSRLVFGLPKSDKERQVPLPPGVGVAVQAHLKRFGAHAVSLPWEDPVHGRQVTVPLVFTTLGRTAIRQQVAANQIWHPALKAAEIEVVRANGMHAMRHFYASALLDGGESVKAVSEWLGHSDPAFTLRVYAHLMPDSPRRARRILDALLGGDDGPETAQNRG</sequence>
<dbReference type="AlphaFoldDB" id="A0A1H1ZWX4"/>
<protein>
    <submittedName>
        <fullName evidence="8">Site-specific recombinase XerD</fullName>
    </submittedName>
</protein>